<keyword evidence="8" id="KW-1278">Translocase</keyword>
<protein>
    <submittedName>
        <fullName evidence="11">Oligopeptide ABC transporter ATP-binding protein</fullName>
    </submittedName>
</protein>
<dbReference type="GO" id="GO:0016887">
    <property type="term" value="F:ATP hydrolysis activity"/>
    <property type="evidence" value="ECO:0007669"/>
    <property type="project" value="InterPro"/>
</dbReference>
<keyword evidence="7 11" id="KW-0067">ATP-binding</keyword>
<evidence type="ECO:0000256" key="4">
    <source>
        <dbReference type="ARBA" id="ARBA00022475"/>
    </source>
</evidence>
<dbReference type="InterPro" id="IPR013563">
    <property type="entry name" value="Oligopep_ABC_C"/>
</dbReference>
<reference evidence="12" key="1">
    <citation type="journal article" date="2015" name="MBio">
        <title>Genome-Resolved Metagenomic Analysis Reveals Roles for Candidate Phyla and Other Microbial Community Members in Biogeochemical Transformations in Oil Reservoirs.</title>
        <authorList>
            <person name="Hu P."/>
            <person name="Tom L."/>
            <person name="Singh A."/>
            <person name="Thomas B.C."/>
            <person name="Baker B.J."/>
            <person name="Piceno Y.M."/>
            <person name="Andersen G.L."/>
            <person name="Banfield J.F."/>
        </authorList>
    </citation>
    <scope>NUCLEOTIDE SEQUENCE [LARGE SCALE GENOMIC DNA]</scope>
</reference>
<evidence type="ECO:0000256" key="5">
    <source>
        <dbReference type="ARBA" id="ARBA00022519"/>
    </source>
</evidence>
<evidence type="ECO:0000256" key="2">
    <source>
        <dbReference type="ARBA" id="ARBA00005417"/>
    </source>
</evidence>
<evidence type="ECO:0000256" key="7">
    <source>
        <dbReference type="ARBA" id="ARBA00022840"/>
    </source>
</evidence>
<dbReference type="SUPFAM" id="SSF52540">
    <property type="entry name" value="P-loop containing nucleoside triphosphate hydrolases"/>
    <property type="match status" value="1"/>
</dbReference>
<keyword evidence="9" id="KW-0472">Membrane</keyword>
<sequence>MNNTLNTNEKKEIILSVRNLTTYFFLKENISKVLEGVDFHLEKGETLAFLGESGSGKTVTALSILKLITPPGKIVSGEVIFNGEDILKMNQSQIKKIRGKGVALILQEPMSSLNPSLTVGHQIVEAVEINQGLSGVEAKNKALEMLQLVRIPSPENMINSYPYELSGGMKQRVMIAIGLSCQPQILIADEPTASLDVTIQAQILELMKLLKKEIGTTIFLITNNLGVVAEMADRVVIIYAGQVVEVGNVFDIFHKPAHPYTEGIVKTIIGLRSKNKRLEVIDGQPPNLINPPAGCRFHPRCKFIKDICSKEKPVYKNISTGRWVRCYFPLE</sequence>
<dbReference type="AlphaFoldDB" id="A0A101HZ33"/>
<dbReference type="GO" id="GO:0005886">
    <property type="term" value="C:plasma membrane"/>
    <property type="evidence" value="ECO:0007669"/>
    <property type="project" value="UniProtKB-SubCell"/>
</dbReference>
<dbReference type="Pfam" id="PF08352">
    <property type="entry name" value="oligo_HPY"/>
    <property type="match status" value="1"/>
</dbReference>
<evidence type="ECO:0000256" key="6">
    <source>
        <dbReference type="ARBA" id="ARBA00022741"/>
    </source>
</evidence>
<dbReference type="NCBIfam" id="TIGR01727">
    <property type="entry name" value="oligo_HPY"/>
    <property type="match status" value="1"/>
</dbReference>
<dbReference type="InterPro" id="IPR003593">
    <property type="entry name" value="AAA+_ATPase"/>
</dbReference>
<evidence type="ECO:0000259" key="10">
    <source>
        <dbReference type="PROSITE" id="PS50893"/>
    </source>
</evidence>
<evidence type="ECO:0000256" key="3">
    <source>
        <dbReference type="ARBA" id="ARBA00022448"/>
    </source>
</evidence>
<comment type="subcellular location">
    <subcellularLocation>
        <location evidence="1">Cell membrane</location>
        <topology evidence="1">Peripheral membrane protein</topology>
    </subcellularLocation>
</comment>
<dbReference type="CDD" id="cd03257">
    <property type="entry name" value="ABC_NikE_OppD_transporters"/>
    <property type="match status" value="1"/>
</dbReference>
<dbReference type="InterPro" id="IPR027417">
    <property type="entry name" value="P-loop_NTPase"/>
</dbReference>
<evidence type="ECO:0000256" key="1">
    <source>
        <dbReference type="ARBA" id="ARBA00004202"/>
    </source>
</evidence>
<dbReference type="Gene3D" id="3.40.50.300">
    <property type="entry name" value="P-loop containing nucleotide triphosphate hydrolases"/>
    <property type="match status" value="1"/>
</dbReference>
<gene>
    <name evidence="11" type="ORF">XE03_1763</name>
</gene>
<organism evidence="11 12">
    <name type="scientific">candidate division TA06 bacterium 34_109</name>
    <dbReference type="NCBI Taxonomy" id="1635277"/>
    <lineage>
        <taxon>Bacteria</taxon>
        <taxon>Bacteria division TA06</taxon>
    </lineage>
</organism>
<dbReference type="InterPro" id="IPR050388">
    <property type="entry name" value="ABC_Ni/Peptide_Import"/>
</dbReference>
<evidence type="ECO:0000313" key="11">
    <source>
        <dbReference type="EMBL" id="KUK86016.1"/>
    </source>
</evidence>
<keyword evidence="3" id="KW-0813">Transport</keyword>
<dbReference type="InterPro" id="IPR003439">
    <property type="entry name" value="ABC_transporter-like_ATP-bd"/>
</dbReference>
<name>A0A101HZ33_UNCT6</name>
<keyword evidence="5" id="KW-0997">Cell inner membrane</keyword>
<dbReference type="PROSITE" id="PS50893">
    <property type="entry name" value="ABC_TRANSPORTER_2"/>
    <property type="match status" value="1"/>
</dbReference>
<dbReference type="EMBL" id="LGGX01000032">
    <property type="protein sequence ID" value="KUK86016.1"/>
    <property type="molecule type" value="Genomic_DNA"/>
</dbReference>
<dbReference type="PANTHER" id="PTHR43297">
    <property type="entry name" value="OLIGOPEPTIDE TRANSPORT ATP-BINDING PROTEIN APPD"/>
    <property type="match status" value="1"/>
</dbReference>
<dbReference type="SMART" id="SM00382">
    <property type="entry name" value="AAA"/>
    <property type="match status" value="1"/>
</dbReference>
<evidence type="ECO:0000256" key="9">
    <source>
        <dbReference type="ARBA" id="ARBA00023136"/>
    </source>
</evidence>
<keyword evidence="4" id="KW-1003">Cell membrane</keyword>
<dbReference type="InterPro" id="IPR017871">
    <property type="entry name" value="ABC_transporter-like_CS"/>
</dbReference>
<dbReference type="PROSITE" id="PS00211">
    <property type="entry name" value="ABC_TRANSPORTER_1"/>
    <property type="match status" value="1"/>
</dbReference>
<proteinExistence type="inferred from homology"/>
<evidence type="ECO:0000313" key="12">
    <source>
        <dbReference type="Proteomes" id="UP000053467"/>
    </source>
</evidence>
<comment type="caution">
    <text evidence="11">The sequence shown here is derived from an EMBL/GenBank/DDBJ whole genome shotgun (WGS) entry which is preliminary data.</text>
</comment>
<dbReference type="GO" id="GO:0005524">
    <property type="term" value="F:ATP binding"/>
    <property type="evidence" value="ECO:0007669"/>
    <property type="project" value="UniProtKB-KW"/>
</dbReference>
<dbReference type="Proteomes" id="UP000053467">
    <property type="component" value="Unassembled WGS sequence"/>
</dbReference>
<dbReference type="Pfam" id="PF00005">
    <property type="entry name" value="ABC_tran"/>
    <property type="match status" value="1"/>
</dbReference>
<dbReference type="PANTHER" id="PTHR43297:SF14">
    <property type="entry name" value="ATPASE AAA-TYPE CORE DOMAIN-CONTAINING PROTEIN"/>
    <property type="match status" value="1"/>
</dbReference>
<dbReference type="GO" id="GO:0015833">
    <property type="term" value="P:peptide transport"/>
    <property type="evidence" value="ECO:0007669"/>
    <property type="project" value="InterPro"/>
</dbReference>
<comment type="similarity">
    <text evidence="2">Belongs to the ABC transporter superfamily.</text>
</comment>
<dbReference type="FunFam" id="3.40.50.300:FF:000016">
    <property type="entry name" value="Oligopeptide ABC transporter ATP-binding component"/>
    <property type="match status" value="1"/>
</dbReference>
<feature type="domain" description="ABC transporter" evidence="10">
    <location>
        <begin position="15"/>
        <end position="265"/>
    </location>
</feature>
<keyword evidence="6" id="KW-0547">Nucleotide-binding</keyword>
<accession>A0A101HZ33</accession>
<evidence type="ECO:0000256" key="8">
    <source>
        <dbReference type="ARBA" id="ARBA00022967"/>
    </source>
</evidence>